<evidence type="ECO:0000259" key="1">
    <source>
        <dbReference type="Pfam" id="PF02875"/>
    </source>
</evidence>
<dbReference type="OrthoDB" id="9803907at2"/>
<dbReference type="InterPro" id="IPR004101">
    <property type="entry name" value="Mur_ligase_C"/>
</dbReference>
<feature type="domain" description="Mur ligase C-terminal" evidence="1">
    <location>
        <begin position="428"/>
        <end position="558"/>
    </location>
</feature>
<dbReference type="InterPro" id="IPR036565">
    <property type="entry name" value="Mur-like_cat_sf"/>
</dbReference>
<evidence type="ECO:0000259" key="2">
    <source>
        <dbReference type="Pfam" id="PF08245"/>
    </source>
</evidence>
<proteinExistence type="predicted"/>
<dbReference type="InterPro" id="IPR036615">
    <property type="entry name" value="Mur_ligase_C_dom_sf"/>
</dbReference>
<dbReference type="SUPFAM" id="SSF53623">
    <property type="entry name" value="MurD-like peptide ligases, catalytic domain"/>
    <property type="match status" value="1"/>
</dbReference>
<gene>
    <name evidence="3" type="ORF">FHQ07_06390</name>
</gene>
<dbReference type="Proteomes" id="UP000308149">
    <property type="component" value="Chromosome"/>
</dbReference>
<feature type="domain" description="Mur ligase central" evidence="2">
    <location>
        <begin position="195"/>
        <end position="401"/>
    </location>
</feature>
<dbReference type="RefSeq" id="WP_139716022.1">
    <property type="nucleotide sequence ID" value="NZ_CP040871.1"/>
</dbReference>
<evidence type="ECO:0000313" key="3">
    <source>
        <dbReference type="EMBL" id="QDA56970.1"/>
    </source>
</evidence>
<dbReference type="EMBL" id="CP040871">
    <property type="protein sequence ID" value="QDA56970.1"/>
    <property type="molecule type" value="Genomic_DNA"/>
</dbReference>
<dbReference type="Gene3D" id="3.90.190.20">
    <property type="entry name" value="Mur ligase, C-terminal domain"/>
    <property type="match status" value="1"/>
</dbReference>
<dbReference type="Pfam" id="PF02875">
    <property type="entry name" value="Mur_ligase_C"/>
    <property type="match status" value="1"/>
</dbReference>
<reference evidence="3 4" key="1">
    <citation type="submission" date="2019-06" db="EMBL/GenBank/DDBJ databases">
        <title>Thermomonas aquatica sp. nov., isolated from an industrial wastewater treatment plant.</title>
        <authorList>
            <person name="Jeon J.H."/>
            <person name="Park D.-S."/>
        </authorList>
    </citation>
    <scope>NUCLEOTIDE SEQUENCE [LARGE SCALE GENOMIC DNA]</scope>
    <source>
        <strain evidence="3 4">SY21</strain>
    </source>
</reference>
<evidence type="ECO:0000313" key="4">
    <source>
        <dbReference type="Proteomes" id="UP000308149"/>
    </source>
</evidence>
<keyword evidence="3" id="KW-0436">Ligase</keyword>
<dbReference type="InterPro" id="IPR013221">
    <property type="entry name" value="Mur_ligase_cen"/>
</dbReference>
<dbReference type="Pfam" id="PF08245">
    <property type="entry name" value="Mur_ligase_M"/>
    <property type="match status" value="1"/>
</dbReference>
<name>A0A5B7ZPK4_9GAMM</name>
<dbReference type="SUPFAM" id="SSF53244">
    <property type="entry name" value="MurD-like peptide ligases, peptide-binding domain"/>
    <property type="match status" value="1"/>
</dbReference>
<dbReference type="Gene3D" id="3.40.1190.10">
    <property type="entry name" value="Mur-like, catalytic domain"/>
    <property type="match status" value="1"/>
</dbReference>
<dbReference type="PANTHER" id="PTHR23135">
    <property type="entry name" value="MUR LIGASE FAMILY MEMBER"/>
    <property type="match status" value="1"/>
</dbReference>
<dbReference type="GO" id="GO:0005524">
    <property type="term" value="F:ATP binding"/>
    <property type="evidence" value="ECO:0007669"/>
    <property type="project" value="InterPro"/>
</dbReference>
<dbReference type="GO" id="GO:0016881">
    <property type="term" value="F:acid-amino acid ligase activity"/>
    <property type="evidence" value="ECO:0007669"/>
    <property type="project" value="InterPro"/>
</dbReference>
<organism evidence="3 4">
    <name type="scientific">Thermomonas aquatica</name>
    <dbReference type="NCBI Taxonomy" id="2202149"/>
    <lineage>
        <taxon>Bacteria</taxon>
        <taxon>Pseudomonadati</taxon>
        <taxon>Pseudomonadota</taxon>
        <taxon>Gammaproteobacteria</taxon>
        <taxon>Lysobacterales</taxon>
        <taxon>Lysobacteraceae</taxon>
        <taxon>Thermomonas</taxon>
    </lineage>
</organism>
<keyword evidence="4" id="KW-1185">Reference proteome</keyword>
<dbReference type="PANTHER" id="PTHR23135:SF18">
    <property type="entry name" value="CYANOPHYCIN SYNTHETASE"/>
    <property type="match status" value="1"/>
</dbReference>
<dbReference type="AlphaFoldDB" id="A0A5B7ZPK4"/>
<protein>
    <submittedName>
        <fullName evidence="3">Mur ligase</fullName>
    </submittedName>
</protein>
<dbReference type="KEGG" id="thes:FHQ07_06390"/>
<accession>A0A5B7ZPK4</accession>
<sequence>MSGEPFEDSRRLTGANLYFDGTGAALETAPGLVFDAAALQRWRDNIARVRKALAWPDGALFVREHASGASLAFEAPLDQLYIAAEANEWALFSALGMRASDAPVDEDGESPRPHVAHFDDEDALRQLRALADAEAKPAMAALVEAARAHGVPAHADDEALSIGEGEAAHAWPLDALPAIDAVPWTRLRAIPKAVVTGSNGKTTTVRLLAAMLRAHGLRAGYSSTDGLFIDGERVEAGDYSGPVGARTVLRDARVQAAVLETARGGLLRRGLVANDARVAVVTNVSADHFGEYGVHTLDDIAAVKLVVAKSLAADGLLVLNADDPLLVRHAAATGKSMIGWFALALEDALARGALACGVREGRLVLSLDGSEHDLGAIADMPLTLGGSARYNIANIAAASLAASALGIAPATVAAVLARFGASHADNPGRLQRWTLGNVEVLLDYAHNPDGLRGLLQVADGLRGNGRLALLLGHAGNRLEDDFRALAAVAAEAQPDRVWLKDIGGDYLRGRASGEVAAILFGALRAAGMEAAALPVCLDEAQAAREALQWARPGDLLVLPIHEPERRDAVVALLDRLQAEGWRAGQRLPED</sequence>